<proteinExistence type="predicted"/>
<dbReference type="RefSeq" id="WP_377122967.1">
    <property type="nucleotide sequence ID" value="NZ_JBHUON010000002.1"/>
</dbReference>
<sequence>MEKKYSLLITVITVCLIVLTAAVIGTMDTNATRNIYEGLLLLSCIILFTGSLIARGSFTKA</sequence>
<reference evidence="3" key="1">
    <citation type="journal article" date="2019" name="Int. J. Syst. Evol. Microbiol.">
        <title>The Global Catalogue of Microorganisms (GCM) 10K type strain sequencing project: providing services to taxonomists for standard genome sequencing and annotation.</title>
        <authorList>
            <consortium name="The Broad Institute Genomics Platform"/>
            <consortium name="The Broad Institute Genome Sequencing Center for Infectious Disease"/>
            <person name="Wu L."/>
            <person name="Ma J."/>
        </authorList>
    </citation>
    <scope>NUCLEOTIDE SEQUENCE [LARGE SCALE GENOMIC DNA]</scope>
    <source>
        <strain evidence="3">KCTC 52232</strain>
    </source>
</reference>
<organism evidence="2 3">
    <name type="scientific">Mucilaginibacter antarcticus</name>
    <dbReference type="NCBI Taxonomy" id="1855725"/>
    <lineage>
        <taxon>Bacteria</taxon>
        <taxon>Pseudomonadati</taxon>
        <taxon>Bacteroidota</taxon>
        <taxon>Sphingobacteriia</taxon>
        <taxon>Sphingobacteriales</taxon>
        <taxon>Sphingobacteriaceae</taxon>
        <taxon>Mucilaginibacter</taxon>
    </lineage>
</organism>
<dbReference type="Proteomes" id="UP001597601">
    <property type="component" value="Unassembled WGS sequence"/>
</dbReference>
<feature type="transmembrane region" description="Helical" evidence="1">
    <location>
        <begin position="39"/>
        <end position="58"/>
    </location>
</feature>
<keyword evidence="1" id="KW-1133">Transmembrane helix</keyword>
<evidence type="ECO:0000313" key="3">
    <source>
        <dbReference type="Proteomes" id="UP001597601"/>
    </source>
</evidence>
<dbReference type="EMBL" id="JBHUON010000002">
    <property type="protein sequence ID" value="MFD2863438.1"/>
    <property type="molecule type" value="Genomic_DNA"/>
</dbReference>
<evidence type="ECO:0000256" key="1">
    <source>
        <dbReference type="SAM" id="Phobius"/>
    </source>
</evidence>
<keyword evidence="1" id="KW-0812">Transmembrane</keyword>
<gene>
    <name evidence="2" type="ORF">ACFSYC_01955</name>
</gene>
<keyword evidence="1" id="KW-0472">Membrane</keyword>
<name>A0ABW5XK92_9SPHI</name>
<accession>A0ABW5XK92</accession>
<comment type="caution">
    <text evidence="2">The sequence shown here is derived from an EMBL/GenBank/DDBJ whole genome shotgun (WGS) entry which is preliminary data.</text>
</comment>
<keyword evidence="3" id="KW-1185">Reference proteome</keyword>
<feature type="transmembrane region" description="Helical" evidence="1">
    <location>
        <begin position="7"/>
        <end position="27"/>
    </location>
</feature>
<evidence type="ECO:0000313" key="2">
    <source>
        <dbReference type="EMBL" id="MFD2863438.1"/>
    </source>
</evidence>
<protein>
    <submittedName>
        <fullName evidence="2">Uncharacterized protein</fullName>
    </submittedName>
</protein>